<dbReference type="OrthoDB" id="6153266at2759"/>
<dbReference type="PRINTS" id="PR00237">
    <property type="entry name" value="GPCRRHODOPSN"/>
</dbReference>
<feature type="region of interest" description="Disordered" evidence="9">
    <location>
        <begin position="330"/>
        <end position="355"/>
    </location>
</feature>
<organism evidence="12 13">
    <name type="scientific">Lottia gigantea</name>
    <name type="common">Giant owl limpet</name>
    <dbReference type="NCBI Taxonomy" id="225164"/>
    <lineage>
        <taxon>Eukaryota</taxon>
        <taxon>Metazoa</taxon>
        <taxon>Spiralia</taxon>
        <taxon>Lophotrochozoa</taxon>
        <taxon>Mollusca</taxon>
        <taxon>Gastropoda</taxon>
        <taxon>Patellogastropoda</taxon>
        <taxon>Lottioidea</taxon>
        <taxon>Lottiidae</taxon>
        <taxon>Lottia</taxon>
    </lineage>
</organism>
<dbReference type="PANTHER" id="PTHR24243">
    <property type="entry name" value="G-PROTEIN COUPLED RECEPTOR"/>
    <property type="match status" value="1"/>
</dbReference>
<dbReference type="CTD" id="20240302"/>
<feature type="transmembrane region" description="Helical" evidence="10">
    <location>
        <begin position="172"/>
        <end position="196"/>
    </location>
</feature>
<dbReference type="Gene3D" id="1.20.1070.10">
    <property type="entry name" value="Rhodopsin 7-helix transmembrane proteins"/>
    <property type="match status" value="2"/>
</dbReference>
<keyword evidence="4 8" id="KW-0297">G-protein coupled receptor</keyword>
<dbReference type="KEGG" id="lgi:LOTGIDRAFT_166315"/>
<proteinExistence type="inferred from homology"/>
<evidence type="ECO:0000256" key="5">
    <source>
        <dbReference type="ARBA" id="ARBA00023136"/>
    </source>
</evidence>
<dbReference type="GO" id="GO:0004930">
    <property type="term" value="F:G protein-coupled receptor activity"/>
    <property type="evidence" value="ECO:0007669"/>
    <property type="project" value="UniProtKB-KW"/>
</dbReference>
<evidence type="ECO:0000259" key="11">
    <source>
        <dbReference type="PROSITE" id="PS50262"/>
    </source>
</evidence>
<dbReference type="GeneID" id="20240302"/>
<evidence type="ECO:0000256" key="8">
    <source>
        <dbReference type="RuleBase" id="RU000688"/>
    </source>
</evidence>
<accession>V3Z9U3</accession>
<comment type="subcellular location">
    <subcellularLocation>
        <location evidence="1">Membrane</location>
        <topology evidence="1">Multi-pass membrane protein</topology>
    </subcellularLocation>
</comment>
<feature type="region of interest" description="Disordered" evidence="9">
    <location>
        <begin position="215"/>
        <end position="266"/>
    </location>
</feature>
<feature type="domain" description="G-protein coupled receptors family 1 profile" evidence="11">
    <location>
        <begin position="27"/>
        <end position="459"/>
    </location>
</feature>
<feature type="transmembrane region" description="Helical" evidence="10">
    <location>
        <begin position="47"/>
        <end position="67"/>
    </location>
</feature>
<dbReference type="RefSeq" id="XP_009061622.1">
    <property type="nucleotide sequence ID" value="XM_009063374.1"/>
</dbReference>
<feature type="transmembrane region" description="Helical" evidence="10">
    <location>
        <begin position="443"/>
        <end position="462"/>
    </location>
</feature>
<feature type="compositionally biased region" description="Polar residues" evidence="9">
    <location>
        <begin position="330"/>
        <end position="340"/>
    </location>
</feature>
<feature type="transmembrane region" description="Helical" evidence="10">
    <location>
        <begin position="400"/>
        <end position="423"/>
    </location>
</feature>
<dbReference type="GO" id="GO:0005886">
    <property type="term" value="C:plasma membrane"/>
    <property type="evidence" value="ECO:0007669"/>
    <property type="project" value="TreeGrafter"/>
</dbReference>
<dbReference type="AlphaFoldDB" id="V3Z9U3"/>
<dbReference type="InterPro" id="IPR017452">
    <property type="entry name" value="GPCR_Rhodpsn_7TM"/>
</dbReference>
<evidence type="ECO:0000313" key="13">
    <source>
        <dbReference type="Proteomes" id="UP000030746"/>
    </source>
</evidence>
<evidence type="ECO:0000256" key="2">
    <source>
        <dbReference type="ARBA" id="ARBA00022692"/>
    </source>
</evidence>
<keyword evidence="6 8" id="KW-0675">Receptor</keyword>
<evidence type="ECO:0000256" key="9">
    <source>
        <dbReference type="SAM" id="MobiDB-lite"/>
    </source>
</evidence>
<feature type="transmembrane region" description="Helical" evidence="10">
    <location>
        <begin position="87"/>
        <end position="105"/>
    </location>
</feature>
<keyword evidence="7 8" id="KW-0807">Transducer</keyword>
<dbReference type="OMA" id="MNNCSSF"/>
<keyword evidence="13" id="KW-1185">Reference proteome</keyword>
<dbReference type="Pfam" id="PF00001">
    <property type="entry name" value="7tm_1"/>
    <property type="match status" value="1"/>
</dbReference>
<keyword evidence="2 8" id="KW-0812">Transmembrane</keyword>
<reference evidence="12 13" key="1">
    <citation type="journal article" date="2013" name="Nature">
        <title>Insights into bilaterian evolution from three spiralian genomes.</title>
        <authorList>
            <person name="Simakov O."/>
            <person name="Marletaz F."/>
            <person name="Cho S.J."/>
            <person name="Edsinger-Gonzales E."/>
            <person name="Havlak P."/>
            <person name="Hellsten U."/>
            <person name="Kuo D.H."/>
            <person name="Larsson T."/>
            <person name="Lv J."/>
            <person name="Arendt D."/>
            <person name="Savage R."/>
            <person name="Osoegawa K."/>
            <person name="de Jong P."/>
            <person name="Grimwood J."/>
            <person name="Chapman J.A."/>
            <person name="Shapiro H."/>
            <person name="Aerts A."/>
            <person name="Otillar R.P."/>
            <person name="Terry A.Y."/>
            <person name="Boore J.L."/>
            <person name="Grigoriev I.V."/>
            <person name="Lindberg D.R."/>
            <person name="Seaver E.C."/>
            <person name="Weisblat D.A."/>
            <person name="Putnam N.H."/>
            <person name="Rokhsar D.S."/>
        </authorList>
    </citation>
    <scope>NUCLEOTIDE SEQUENCE [LARGE SCALE GENOMIC DNA]</scope>
</reference>
<evidence type="ECO:0000313" key="12">
    <source>
        <dbReference type="EMBL" id="ESO87728.1"/>
    </source>
</evidence>
<dbReference type="InterPro" id="IPR000276">
    <property type="entry name" value="GPCR_Rhodpsn"/>
</dbReference>
<keyword evidence="3 10" id="KW-1133">Transmembrane helix</keyword>
<protein>
    <recommendedName>
        <fullName evidence="11">G-protein coupled receptors family 1 profile domain-containing protein</fullName>
    </recommendedName>
</protein>
<evidence type="ECO:0000256" key="6">
    <source>
        <dbReference type="ARBA" id="ARBA00023170"/>
    </source>
</evidence>
<evidence type="ECO:0000256" key="1">
    <source>
        <dbReference type="ARBA" id="ARBA00004141"/>
    </source>
</evidence>
<dbReference type="SUPFAM" id="SSF81321">
    <property type="entry name" value="Family A G protein-coupled receptor-like"/>
    <property type="match status" value="1"/>
</dbReference>
<comment type="similarity">
    <text evidence="8">Belongs to the G-protein coupled receptor 1 family.</text>
</comment>
<name>V3Z9U3_LOTGI</name>
<dbReference type="PROSITE" id="PS00237">
    <property type="entry name" value="G_PROTEIN_RECEP_F1_1"/>
    <property type="match status" value="1"/>
</dbReference>
<sequence length="501" mass="57607">MADSEYQLELIPVYFYVGITMFISILGNGVTCFIFGYKLRQTVTRNFIFTLAMLDLVSSLICMPSEVYFLATITSFHNPELCKFFRYITYVFHSSTSLILLAIAWDRFYKVCRPLKVFFNVRRSRWYCACSIGASVFIAGPSILLYGTKTLPDHHGTTCSVDDEMEPTVWPFIFYFTYAMFFAAIAVAMVVLYSFVIKEVRKLKKNHETRKSRVKDELKLNKYADDQSKNSRESCEADDKAQDEPKPTKYSPLIQSSQSDSGILVPHNDGQTKKIAIVIPKISVQDFGPELPNESTPKVPLVINGKAVHHLQIHNKHVDNLRAEEASFESEITSGHGTLTDSDDERNEEQTIPRESTLRKVFTKKRDKWSDEKPEVKPEMKPSYKRQRSIAYKPGKTTRMLLAVTLCFVFSFLPFFIVVIIRSHLKDAFYTSMNDFQSVLTSIFIRSYLVSNAVNPIIYGILNTHFRQEVTKLMRGKCAKSHSKRRFTFKMSSECIAEREK</sequence>
<dbReference type="EMBL" id="KB202849">
    <property type="protein sequence ID" value="ESO87728.1"/>
    <property type="molecule type" value="Genomic_DNA"/>
</dbReference>
<keyword evidence="5 10" id="KW-0472">Membrane</keyword>
<dbReference type="STRING" id="225164.V3Z9U3"/>
<dbReference type="HOGENOM" id="CLU_035647_1_0_1"/>
<gene>
    <name evidence="12" type="ORF">LOTGIDRAFT_166315</name>
</gene>
<dbReference type="CDD" id="cd00637">
    <property type="entry name" value="7tm_classA_rhodopsin-like"/>
    <property type="match status" value="1"/>
</dbReference>
<feature type="transmembrane region" description="Helical" evidence="10">
    <location>
        <begin position="13"/>
        <end position="35"/>
    </location>
</feature>
<feature type="transmembrane region" description="Helical" evidence="10">
    <location>
        <begin position="126"/>
        <end position="146"/>
    </location>
</feature>
<dbReference type="PANTHER" id="PTHR24243:SF224">
    <property type="entry name" value="G-PROTEIN COUPLED RECEPTOR 19-RELATED"/>
    <property type="match status" value="1"/>
</dbReference>
<dbReference type="PROSITE" id="PS50262">
    <property type="entry name" value="G_PROTEIN_RECEP_F1_2"/>
    <property type="match status" value="1"/>
</dbReference>
<evidence type="ECO:0000256" key="3">
    <source>
        <dbReference type="ARBA" id="ARBA00022989"/>
    </source>
</evidence>
<dbReference type="Proteomes" id="UP000030746">
    <property type="component" value="Unassembled WGS sequence"/>
</dbReference>
<feature type="compositionally biased region" description="Basic and acidic residues" evidence="9">
    <location>
        <begin position="215"/>
        <end position="247"/>
    </location>
</feature>
<evidence type="ECO:0000256" key="10">
    <source>
        <dbReference type="SAM" id="Phobius"/>
    </source>
</evidence>
<evidence type="ECO:0000256" key="4">
    <source>
        <dbReference type="ARBA" id="ARBA00023040"/>
    </source>
</evidence>
<evidence type="ECO:0000256" key="7">
    <source>
        <dbReference type="ARBA" id="ARBA00023224"/>
    </source>
</evidence>